<evidence type="ECO:0000256" key="2">
    <source>
        <dbReference type="SAM" id="Phobius"/>
    </source>
</evidence>
<dbReference type="RefSeq" id="WP_152866977.1">
    <property type="nucleotide sequence ID" value="NZ_VMNX01000154.1"/>
</dbReference>
<dbReference type="EMBL" id="VMNX01000154">
    <property type="protein sequence ID" value="MPY52787.1"/>
    <property type="molecule type" value="Genomic_DNA"/>
</dbReference>
<keyword evidence="1" id="KW-0732">Signal</keyword>
<reference evidence="4 5" key="1">
    <citation type="submission" date="2019-09" db="EMBL/GenBank/DDBJ databases">
        <authorList>
            <person name="Duangmal K."/>
            <person name="Teo W.F.A."/>
            <person name="Lipun K."/>
        </authorList>
    </citation>
    <scope>NUCLEOTIDE SEQUENCE [LARGE SCALE GENOMIC DNA]</scope>
    <source>
        <strain evidence="4 5">K1PN6</strain>
    </source>
</reference>
<dbReference type="AlphaFoldDB" id="A0A5N8WZN0"/>
<organism evidence="4 5">
    <name type="scientific">Streptomyces acidicola</name>
    <dbReference type="NCBI Taxonomy" id="2596892"/>
    <lineage>
        <taxon>Bacteria</taxon>
        <taxon>Bacillati</taxon>
        <taxon>Actinomycetota</taxon>
        <taxon>Actinomycetes</taxon>
        <taxon>Kitasatosporales</taxon>
        <taxon>Streptomycetaceae</taxon>
        <taxon>Streptomyces</taxon>
    </lineage>
</organism>
<dbReference type="Proteomes" id="UP000373149">
    <property type="component" value="Unassembled WGS sequence"/>
</dbReference>
<dbReference type="Gene3D" id="3.40.190.10">
    <property type="entry name" value="Periplasmic binding protein-like II"/>
    <property type="match status" value="2"/>
</dbReference>
<dbReference type="InterPro" id="IPR024370">
    <property type="entry name" value="PBP_domain"/>
</dbReference>
<dbReference type="SUPFAM" id="SSF53850">
    <property type="entry name" value="Periplasmic binding protein-like II"/>
    <property type="match status" value="1"/>
</dbReference>
<dbReference type="InterPro" id="IPR050811">
    <property type="entry name" value="Phosphate_ABC_transporter"/>
</dbReference>
<dbReference type="PANTHER" id="PTHR30570">
    <property type="entry name" value="PERIPLASMIC PHOSPHATE BINDING COMPONENT OF PHOSPHATE ABC TRANSPORTER"/>
    <property type="match status" value="1"/>
</dbReference>
<dbReference type="PANTHER" id="PTHR30570:SF1">
    <property type="entry name" value="PHOSPHATE-BINDING PROTEIN PSTS"/>
    <property type="match status" value="1"/>
</dbReference>
<proteinExistence type="predicted"/>
<evidence type="ECO:0000256" key="1">
    <source>
        <dbReference type="ARBA" id="ARBA00022729"/>
    </source>
</evidence>
<protein>
    <submittedName>
        <fullName evidence="4">Phosphate-binding protein</fullName>
    </submittedName>
</protein>
<feature type="transmembrane region" description="Helical" evidence="2">
    <location>
        <begin position="12"/>
        <end position="31"/>
    </location>
</feature>
<dbReference type="Pfam" id="PF12849">
    <property type="entry name" value="PBP_like_2"/>
    <property type="match status" value="1"/>
</dbReference>
<name>A0A5N8WZN0_9ACTN</name>
<keyword evidence="2" id="KW-0812">Transmembrane</keyword>
<feature type="domain" description="PBP" evidence="3">
    <location>
        <begin position="232"/>
        <end position="494"/>
    </location>
</feature>
<evidence type="ECO:0000313" key="4">
    <source>
        <dbReference type="EMBL" id="MPY52787.1"/>
    </source>
</evidence>
<evidence type="ECO:0000259" key="3">
    <source>
        <dbReference type="Pfam" id="PF12849"/>
    </source>
</evidence>
<sequence length="521" mass="56284">MDLPGFDTMVALLSIAIPVLAFVWEFFVGGLKRLGYRIQMDTTATEAAQSADAGVLRDMQQNGAPLTDPSFVLLRIENTGWTPIVTDDYLTPNDDPVGIRVRFPHRRVAGTVVTELSQPALRDSFVGDSFGVEQGDGVIKLPKVKLNPRAHYKVLAVLEREPGYEAETFPDPEVVAGLVGGRGGGRIRLRKTEGHVFASKPAQAFMALVVLVSITQAFLTFTRDEPRPAPLDCAGGTLHLHGSTAFAPVVLEAAKQYQETCEAKGVKIVPTEAGDFEGSGDGLEALNAAGDKVKLPGSKGLGDRLTFSDGRAEGNRPRLLPRPVALSLFTFVVNKDTGVQNLTRQQLKDIYAGEITNWSKVGGNDVPIHLVSRRSGSGTRVTLVQRVLDGRQMPQTTVDDCTALDPDKYGRCEVGDTGTMLDKVATIPGALGHSEVGRADGREDLFPVRIDGQQATLEGVEQGTYPFWQTEYAYTFGEPPADSIAAAFLRYLANEVGKDVLRSHGNRPCSELEKPLLCEPT</sequence>
<keyword evidence="2" id="KW-0472">Membrane</keyword>
<accession>A0A5N8WZN0</accession>
<feature type="transmembrane region" description="Helical" evidence="2">
    <location>
        <begin position="204"/>
        <end position="221"/>
    </location>
</feature>
<evidence type="ECO:0000313" key="5">
    <source>
        <dbReference type="Proteomes" id="UP000373149"/>
    </source>
</evidence>
<keyword evidence="2" id="KW-1133">Transmembrane helix</keyword>
<keyword evidence="5" id="KW-1185">Reference proteome</keyword>
<comment type="caution">
    <text evidence="4">The sequence shown here is derived from an EMBL/GenBank/DDBJ whole genome shotgun (WGS) entry which is preliminary data.</text>
</comment>
<gene>
    <name evidence="4" type="ORF">FPZ41_31200</name>
</gene>